<dbReference type="InterPro" id="IPR011060">
    <property type="entry name" value="RibuloseP-bd_barrel"/>
</dbReference>
<dbReference type="CDD" id="cd04725">
    <property type="entry name" value="OMP_decarboxylase_like"/>
    <property type="match status" value="1"/>
</dbReference>
<evidence type="ECO:0000313" key="14">
    <source>
        <dbReference type="Proteomes" id="UP000178377"/>
    </source>
</evidence>
<feature type="domain" description="Orotidine 5'-phosphate decarboxylase" evidence="12">
    <location>
        <begin position="4"/>
        <end position="259"/>
    </location>
</feature>
<comment type="pathway">
    <text evidence="2 11">Pyrimidine metabolism; UMP biosynthesis via de novo pathway; UMP from orotate: step 2/2.</text>
</comment>
<dbReference type="InterPro" id="IPR013785">
    <property type="entry name" value="Aldolase_TIM"/>
</dbReference>
<dbReference type="GO" id="GO:0005829">
    <property type="term" value="C:cytosol"/>
    <property type="evidence" value="ECO:0007669"/>
    <property type="project" value="TreeGrafter"/>
</dbReference>
<sequence>MKEKIIVALDVSTVDEALSLSSQLSDHVGGFKLGFEFFYSTLASLMLDPMVDAVTSLHKARQLFEQLAGRVFLDVKFEDIPETVKKAARTLARFRPKFINLHAAGGKKMMLAAKEGLIEAGLGDIPVLAVTVLTSLDFQALLEIGVCSSYGNMSEGDGVEEIRAHVITRAMLAKKCGLAGVIASAQEAPFIRRMCGDDFLIVTPGIRTAWATWAGSADQARILTPQLAIEGGSDYLVIGRPIVDTPESEGGPVATVKRIVAELSQSY</sequence>
<dbReference type="PANTHER" id="PTHR32119">
    <property type="entry name" value="OROTIDINE 5'-PHOSPHATE DECARBOXYLASE"/>
    <property type="match status" value="1"/>
</dbReference>
<dbReference type="InterPro" id="IPR014732">
    <property type="entry name" value="OMPdecase"/>
</dbReference>
<feature type="binding site" evidence="10">
    <location>
        <position position="207"/>
    </location>
    <ligand>
        <name>substrate</name>
    </ligand>
</feature>
<feature type="active site" description="For OMPdecase activity" evidence="9">
    <location>
        <position position="74"/>
    </location>
</feature>
<organism evidence="13 14">
    <name type="scientific">Candidatus Doudnabacteria bacterium RIFCSPHIGHO2_01_FULL_50_11</name>
    <dbReference type="NCBI Taxonomy" id="1817828"/>
    <lineage>
        <taxon>Bacteria</taxon>
        <taxon>Candidatus Doudnaibacteriota</taxon>
    </lineage>
</organism>
<dbReference type="NCBIfam" id="TIGR01740">
    <property type="entry name" value="pyrF"/>
    <property type="match status" value="1"/>
</dbReference>
<evidence type="ECO:0000256" key="11">
    <source>
        <dbReference type="RuleBase" id="RU000512"/>
    </source>
</evidence>
<keyword evidence="6 11" id="KW-0665">Pyrimidine biosynthesis</keyword>
<dbReference type="GO" id="GO:0004590">
    <property type="term" value="F:orotidine-5'-phosphate decarboxylase activity"/>
    <property type="evidence" value="ECO:0007669"/>
    <property type="project" value="UniProtKB-EC"/>
</dbReference>
<protein>
    <recommendedName>
        <fullName evidence="4 11">Orotidine 5'-phosphate decarboxylase</fullName>
        <ecNumber evidence="3 11">4.1.1.23</ecNumber>
    </recommendedName>
</protein>
<evidence type="ECO:0000256" key="10">
    <source>
        <dbReference type="PIRSR" id="PIRSR614732-2"/>
    </source>
</evidence>
<feature type="binding site" evidence="10">
    <location>
        <position position="10"/>
    </location>
    <ligand>
        <name>substrate</name>
    </ligand>
</feature>
<evidence type="ECO:0000256" key="4">
    <source>
        <dbReference type="ARBA" id="ARBA00021923"/>
    </source>
</evidence>
<name>A0A1F5PMQ2_9BACT</name>
<evidence type="ECO:0000313" key="13">
    <source>
        <dbReference type="EMBL" id="OGE91189.1"/>
    </source>
</evidence>
<dbReference type="EMBL" id="MFEO01000003">
    <property type="protein sequence ID" value="OGE91189.1"/>
    <property type="molecule type" value="Genomic_DNA"/>
</dbReference>
<evidence type="ECO:0000256" key="8">
    <source>
        <dbReference type="ARBA" id="ARBA00049157"/>
    </source>
</evidence>
<comment type="similarity">
    <text evidence="11">Belongs to the OMP decarboxylase family.</text>
</comment>
<gene>
    <name evidence="13" type="ORF">A2722_01770</name>
</gene>
<dbReference type="STRING" id="1817828.A2722_01770"/>
<evidence type="ECO:0000256" key="7">
    <source>
        <dbReference type="ARBA" id="ARBA00023239"/>
    </source>
</evidence>
<dbReference type="PROSITE" id="PS00156">
    <property type="entry name" value="OMPDECASE"/>
    <property type="match status" value="1"/>
</dbReference>
<dbReference type="Gene3D" id="3.20.20.70">
    <property type="entry name" value="Aldolase class I"/>
    <property type="match status" value="1"/>
</dbReference>
<evidence type="ECO:0000256" key="2">
    <source>
        <dbReference type="ARBA" id="ARBA00004861"/>
    </source>
</evidence>
<feature type="active site" description="For OMPdecase activity" evidence="9">
    <location>
        <position position="76"/>
    </location>
</feature>
<evidence type="ECO:0000256" key="9">
    <source>
        <dbReference type="PIRSR" id="PIRSR614732-1"/>
    </source>
</evidence>
<dbReference type="EC" id="4.1.1.23" evidence="3 11"/>
<keyword evidence="7 11" id="KW-0456">Lyase</keyword>
<dbReference type="InterPro" id="IPR018089">
    <property type="entry name" value="OMPdecase_AS"/>
</dbReference>
<comment type="catalytic activity">
    <reaction evidence="8 11">
        <text>orotidine 5'-phosphate + H(+) = UMP + CO2</text>
        <dbReference type="Rhea" id="RHEA:11596"/>
        <dbReference type="ChEBI" id="CHEBI:15378"/>
        <dbReference type="ChEBI" id="CHEBI:16526"/>
        <dbReference type="ChEBI" id="CHEBI:57538"/>
        <dbReference type="ChEBI" id="CHEBI:57865"/>
        <dbReference type="EC" id="4.1.1.23"/>
    </reaction>
</comment>
<evidence type="ECO:0000256" key="1">
    <source>
        <dbReference type="ARBA" id="ARBA00002356"/>
    </source>
</evidence>
<dbReference type="AlphaFoldDB" id="A0A1F5PMQ2"/>
<dbReference type="SUPFAM" id="SSF51366">
    <property type="entry name" value="Ribulose-phoshate binding barrel"/>
    <property type="match status" value="1"/>
</dbReference>
<evidence type="ECO:0000256" key="6">
    <source>
        <dbReference type="ARBA" id="ARBA00022975"/>
    </source>
</evidence>
<dbReference type="InterPro" id="IPR001754">
    <property type="entry name" value="OMPdeCOase_dom"/>
</dbReference>
<feature type="active site" description="For OMPdecase activity" evidence="9">
    <location>
        <position position="79"/>
    </location>
</feature>
<feature type="binding site" evidence="10">
    <location>
        <position position="239"/>
    </location>
    <ligand>
        <name>substrate</name>
    </ligand>
</feature>
<evidence type="ECO:0000256" key="3">
    <source>
        <dbReference type="ARBA" id="ARBA00012321"/>
    </source>
</evidence>
<dbReference type="PANTHER" id="PTHR32119:SF2">
    <property type="entry name" value="OROTIDINE 5'-PHOSPHATE DECARBOXYLASE"/>
    <property type="match status" value="1"/>
</dbReference>
<proteinExistence type="inferred from homology"/>
<evidence type="ECO:0000259" key="12">
    <source>
        <dbReference type="SMART" id="SM00934"/>
    </source>
</evidence>
<feature type="binding site" evidence="10">
    <location>
        <position position="219"/>
    </location>
    <ligand>
        <name>substrate</name>
    </ligand>
</feature>
<comment type="caution">
    <text evidence="13">The sequence shown here is derived from an EMBL/GenBank/DDBJ whole genome shotgun (WGS) entry which is preliminary data.</text>
</comment>
<dbReference type="Pfam" id="PF00215">
    <property type="entry name" value="OMPdecase"/>
    <property type="match status" value="1"/>
</dbReference>
<feature type="binding site" evidence="10">
    <location>
        <position position="240"/>
    </location>
    <ligand>
        <name>substrate</name>
    </ligand>
</feature>
<dbReference type="UniPathway" id="UPA00070">
    <property type="reaction ID" value="UER00120"/>
</dbReference>
<accession>A0A1F5PMQ2</accession>
<dbReference type="Proteomes" id="UP000178377">
    <property type="component" value="Unassembled WGS sequence"/>
</dbReference>
<reference evidence="13 14" key="1">
    <citation type="journal article" date="2016" name="Nat. Commun.">
        <title>Thousands of microbial genomes shed light on interconnected biogeochemical processes in an aquifer system.</title>
        <authorList>
            <person name="Anantharaman K."/>
            <person name="Brown C.T."/>
            <person name="Hug L.A."/>
            <person name="Sharon I."/>
            <person name="Castelle C.J."/>
            <person name="Probst A.J."/>
            <person name="Thomas B.C."/>
            <person name="Singh A."/>
            <person name="Wilkins M.J."/>
            <person name="Karaoz U."/>
            <person name="Brodie E.L."/>
            <person name="Williams K.H."/>
            <person name="Hubbard S.S."/>
            <person name="Banfield J.F."/>
        </authorList>
    </citation>
    <scope>NUCLEOTIDE SEQUENCE [LARGE SCALE GENOMIC DNA]</scope>
</reference>
<comment type="function">
    <text evidence="1">Catalyzes the decarboxylation of orotidine 5'-monophosphate (OMP) to uridine 5'-monophosphate (UMP).</text>
</comment>
<feature type="binding site" evidence="10">
    <location>
        <position position="134"/>
    </location>
    <ligand>
        <name>substrate</name>
    </ligand>
</feature>
<evidence type="ECO:0000256" key="5">
    <source>
        <dbReference type="ARBA" id="ARBA00022793"/>
    </source>
</evidence>
<keyword evidence="5 11" id="KW-0210">Decarboxylase</keyword>
<dbReference type="GO" id="GO:0006207">
    <property type="term" value="P:'de novo' pyrimidine nucleobase biosynthetic process"/>
    <property type="evidence" value="ECO:0007669"/>
    <property type="project" value="InterPro"/>
</dbReference>
<dbReference type="GO" id="GO:0044205">
    <property type="term" value="P:'de novo' UMP biosynthetic process"/>
    <property type="evidence" value="ECO:0007669"/>
    <property type="project" value="UniProtKB-UniPathway"/>
</dbReference>
<dbReference type="SMART" id="SM00934">
    <property type="entry name" value="OMPdecase"/>
    <property type="match status" value="1"/>
</dbReference>
<feature type="binding site" evidence="10">
    <location>
        <position position="32"/>
    </location>
    <ligand>
        <name>substrate</name>
    </ligand>
</feature>